<dbReference type="InterPro" id="IPR029787">
    <property type="entry name" value="Nucleotide_cyclase"/>
</dbReference>
<evidence type="ECO:0000259" key="2">
    <source>
        <dbReference type="PROSITE" id="PS50112"/>
    </source>
</evidence>
<dbReference type="InterPro" id="IPR035919">
    <property type="entry name" value="EAL_sf"/>
</dbReference>
<feature type="domain" description="EAL" evidence="3">
    <location>
        <begin position="606"/>
        <end position="856"/>
    </location>
</feature>
<dbReference type="CDD" id="cd01948">
    <property type="entry name" value="EAL"/>
    <property type="match status" value="1"/>
</dbReference>
<dbReference type="Gene3D" id="3.30.70.270">
    <property type="match status" value="1"/>
</dbReference>
<dbReference type="OrthoDB" id="5179666at2"/>
<gene>
    <name evidence="5" type="ORF">SAMN05216574_11581</name>
</gene>
<sequence>MIPRRSIPRSVRWTVPLALLGLLITVPHSAPDGTGMQWDEIVLGGVAASSAWAIFRIARPMTRSAGRPWRIGGYAALLFMTAQWLAAAFPGPELDGFGFDDVLLFGGAASPLVICGLLARRVGRTRWPALVVDGLVITVALLVVTEVLRTPLVNPANAPDDLRSLVLMYGAYAAVMLGGAGAMCTVSTAALRRSVSVMIAVVAWQATAGVAEAMAIVDPSSFWTAISDVAVAMGLQTAVVAASFAPRRFADHTARAAAPVVSPVGVVLVVGALLSLPVAIGLMEWKDHSHSTAAEIGIAVVLSLMALRLVLRIREDGRMTQDLVRSEEDFRGLIEASSDGIAIMDAKFRLLFTSPAARSLLGLDADADDEVSLLDLVDPADRDAVRSATADIPAGSGTPLHFRVLPAGGSPRELEATSTERPGSGRRVLYLRDVTTRRRRERELERLAYSDHLTGLPNRALLFRELTAPSVEPRCLLVLDLDGFKAVNDVAGHEAGDHLLVEVARRLHTVVREDDLVARLGGDEFAVLVTGTLAEAVDVAQRVVDALGLPHRTSEWAFAVGASVGVAVLGAAGGQAAFREADTALRAAKQAGKGCVRTADAPDTAGVEAQPDFDDVVAEGLFGLHLDAACRPDGAIDLVHATPTWSHPEHGTVRGLDLWGFAERQGRAAELRTWLLEEACREIAALPDPHLGVAVSLPAGYGAAEGLAGEIATALTLSGLDPSRLVVSFTEETLLTGSAALVPELEAARRSGVRLCLDNFGMGHSLFALLARIPLDLVRVDLAALATRDDTERALQVLAAMVRTNRGFGLTTIAGGVATPEIRAAVVATEAELLHGRSEPHGLTVADVAALLATPLPS</sequence>
<accession>A0A1I2J9J5</accession>
<dbReference type="STRING" id="1798228.SAMN05216574_11581"/>
<feature type="transmembrane region" description="Helical" evidence="1">
    <location>
        <begin position="256"/>
        <end position="280"/>
    </location>
</feature>
<dbReference type="SUPFAM" id="SSF55785">
    <property type="entry name" value="PYP-like sensor domain (PAS domain)"/>
    <property type="match status" value="1"/>
</dbReference>
<evidence type="ECO:0000313" key="6">
    <source>
        <dbReference type="Proteomes" id="UP000198589"/>
    </source>
</evidence>
<evidence type="ECO:0000313" key="5">
    <source>
        <dbReference type="EMBL" id="SFF50738.1"/>
    </source>
</evidence>
<dbReference type="Pfam" id="PF00990">
    <property type="entry name" value="GGDEF"/>
    <property type="match status" value="1"/>
</dbReference>
<dbReference type="NCBIfam" id="TIGR00254">
    <property type="entry name" value="GGDEF"/>
    <property type="match status" value="1"/>
</dbReference>
<evidence type="ECO:0000259" key="3">
    <source>
        <dbReference type="PROSITE" id="PS50883"/>
    </source>
</evidence>
<dbReference type="SUPFAM" id="SSF141868">
    <property type="entry name" value="EAL domain-like"/>
    <property type="match status" value="1"/>
</dbReference>
<dbReference type="PROSITE" id="PS50883">
    <property type="entry name" value="EAL"/>
    <property type="match status" value="1"/>
</dbReference>
<dbReference type="Pfam" id="PF13188">
    <property type="entry name" value="PAS_8"/>
    <property type="match status" value="1"/>
</dbReference>
<dbReference type="CDD" id="cd01949">
    <property type="entry name" value="GGDEF"/>
    <property type="match status" value="1"/>
</dbReference>
<dbReference type="Proteomes" id="UP000198589">
    <property type="component" value="Unassembled WGS sequence"/>
</dbReference>
<feature type="domain" description="PAS" evidence="2">
    <location>
        <begin position="326"/>
        <end position="396"/>
    </location>
</feature>
<dbReference type="InterPro" id="IPR035965">
    <property type="entry name" value="PAS-like_dom_sf"/>
</dbReference>
<feature type="transmembrane region" description="Helical" evidence="1">
    <location>
        <begin position="41"/>
        <end position="59"/>
    </location>
</feature>
<keyword evidence="6" id="KW-1185">Reference proteome</keyword>
<feature type="transmembrane region" description="Helical" evidence="1">
    <location>
        <begin position="222"/>
        <end position="244"/>
    </location>
</feature>
<dbReference type="SMART" id="SM00267">
    <property type="entry name" value="GGDEF"/>
    <property type="match status" value="1"/>
</dbReference>
<dbReference type="NCBIfam" id="TIGR00229">
    <property type="entry name" value="sensory_box"/>
    <property type="match status" value="1"/>
</dbReference>
<dbReference type="CDD" id="cd00130">
    <property type="entry name" value="PAS"/>
    <property type="match status" value="1"/>
</dbReference>
<keyword evidence="1" id="KW-0812">Transmembrane</keyword>
<feature type="transmembrane region" description="Helical" evidence="1">
    <location>
        <begin position="127"/>
        <end position="145"/>
    </location>
</feature>
<dbReference type="InterPro" id="IPR043128">
    <property type="entry name" value="Rev_trsase/Diguanyl_cyclase"/>
</dbReference>
<protein>
    <submittedName>
        <fullName evidence="5">PAS domain S-box-containing protein/diguanylate cyclase (GGDEF) domain-containing protein</fullName>
    </submittedName>
</protein>
<evidence type="ECO:0000256" key="1">
    <source>
        <dbReference type="SAM" id="Phobius"/>
    </source>
</evidence>
<dbReference type="InterPro" id="IPR052155">
    <property type="entry name" value="Biofilm_reg_signaling"/>
</dbReference>
<organism evidence="5 6">
    <name type="scientific">Blastococcus tunisiensis</name>
    <dbReference type="NCBI Taxonomy" id="1798228"/>
    <lineage>
        <taxon>Bacteria</taxon>
        <taxon>Bacillati</taxon>
        <taxon>Actinomycetota</taxon>
        <taxon>Actinomycetes</taxon>
        <taxon>Geodermatophilales</taxon>
        <taxon>Geodermatophilaceae</taxon>
        <taxon>Blastococcus</taxon>
    </lineage>
</organism>
<feature type="transmembrane region" description="Helical" evidence="1">
    <location>
        <begin position="195"/>
        <end position="216"/>
    </location>
</feature>
<proteinExistence type="predicted"/>
<dbReference type="InterPro" id="IPR000014">
    <property type="entry name" value="PAS"/>
</dbReference>
<dbReference type="PROSITE" id="PS50887">
    <property type="entry name" value="GGDEF"/>
    <property type="match status" value="1"/>
</dbReference>
<reference evidence="6" key="1">
    <citation type="submission" date="2016-10" db="EMBL/GenBank/DDBJ databases">
        <authorList>
            <person name="Varghese N."/>
            <person name="Submissions S."/>
        </authorList>
    </citation>
    <scope>NUCLEOTIDE SEQUENCE [LARGE SCALE GENOMIC DNA]</scope>
    <source>
        <strain evidence="6">DSM 46838</strain>
    </source>
</reference>
<dbReference type="Gene3D" id="3.30.450.20">
    <property type="entry name" value="PAS domain"/>
    <property type="match status" value="1"/>
</dbReference>
<keyword evidence="1" id="KW-1133">Transmembrane helix</keyword>
<dbReference type="InterPro" id="IPR001633">
    <property type="entry name" value="EAL_dom"/>
</dbReference>
<feature type="domain" description="GGDEF" evidence="4">
    <location>
        <begin position="472"/>
        <end position="601"/>
    </location>
</feature>
<keyword evidence="1" id="KW-0472">Membrane</keyword>
<dbReference type="EMBL" id="FOND01000015">
    <property type="protein sequence ID" value="SFF50738.1"/>
    <property type="molecule type" value="Genomic_DNA"/>
</dbReference>
<dbReference type="SUPFAM" id="SSF55073">
    <property type="entry name" value="Nucleotide cyclase"/>
    <property type="match status" value="1"/>
</dbReference>
<feature type="transmembrane region" description="Helical" evidence="1">
    <location>
        <begin position="71"/>
        <end position="90"/>
    </location>
</feature>
<dbReference type="SMART" id="SM00052">
    <property type="entry name" value="EAL"/>
    <property type="match status" value="1"/>
</dbReference>
<dbReference type="InterPro" id="IPR000160">
    <property type="entry name" value="GGDEF_dom"/>
</dbReference>
<dbReference type="SMART" id="SM00091">
    <property type="entry name" value="PAS"/>
    <property type="match status" value="1"/>
</dbReference>
<feature type="transmembrane region" description="Helical" evidence="1">
    <location>
        <begin position="102"/>
        <end position="120"/>
    </location>
</feature>
<name>A0A1I2J9J5_9ACTN</name>
<feature type="transmembrane region" description="Helical" evidence="1">
    <location>
        <begin position="165"/>
        <end position="183"/>
    </location>
</feature>
<evidence type="ECO:0000259" key="4">
    <source>
        <dbReference type="PROSITE" id="PS50887"/>
    </source>
</evidence>
<dbReference type="PANTHER" id="PTHR44757:SF2">
    <property type="entry name" value="BIOFILM ARCHITECTURE MAINTENANCE PROTEIN MBAA"/>
    <property type="match status" value="1"/>
</dbReference>
<dbReference type="RefSeq" id="WP_092201728.1">
    <property type="nucleotide sequence ID" value="NZ_FOND01000015.1"/>
</dbReference>
<dbReference type="Pfam" id="PF00563">
    <property type="entry name" value="EAL"/>
    <property type="match status" value="1"/>
</dbReference>
<dbReference type="PANTHER" id="PTHR44757">
    <property type="entry name" value="DIGUANYLATE CYCLASE DGCP"/>
    <property type="match status" value="1"/>
</dbReference>
<dbReference type="Gene3D" id="3.20.20.450">
    <property type="entry name" value="EAL domain"/>
    <property type="match status" value="1"/>
</dbReference>
<feature type="transmembrane region" description="Helical" evidence="1">
    <location>
        <begin position="292"/>
        <end position="311"/>
    </location>
</feature>
<dbReference type="PROSITE" id="PS50112">
    <property type="entry name" value="PAS"/>
    <property type="match status" value="1"/>
</dbReference>
<dbReference type="AlphaFoldDB" id="A0A1I2J9J5"/>